<comment type="caution">
    <text evidence="2">The sequence shown here is derived from an EMBL/GenBank/DDBJ whole genome shotgun (WGS) entry which is preliminary data.</text>
</comment>
<dbReference type="Gene3D" id="3.30.70.1480">
    <property type="entry name" value="GK1464-like"/>
    <property type="match status" value="1"/>
</dbReference>
<accession>A0A5R9G3H5</accession>
<reference evidence="2 3" key="1">
    <citation type="submission" date="2019-05" db="EMBL/GenBank/DDBJ databases">
        <authorList>
            <person name="Narsing Rao M.P."/>
            <person name="Li W.J."/>
        </authorList>
    </citation>
    <scope>NUCLEOTIDE SEQUENCE [LARGE SCALE GENOMIC DNA]</scope>
    <source>
        <strain evidence="2 3">SYSU_K30003</strain>
    </source>
</reference>
<dbReference type="RefSeq" id="WP_138196992.1">
    <property type="nucleotide sequence ID" value="NZ_VCIW01000020.1"/>
</dbReference>
<keyword evidence="3" id="KW-1185">Reference proteome</keyword>
<organism evidence="2 3">
    <name type="scientific">Paenibacillus antri</name>
    <dbReference type="NCBI Taxonomy" id="2582848"/>
    <lineage>
        <taxon>Bacteria</taxon>
        <taxon>Bacillati</taxon>
        <taxon>Bacillota</taxon>
        <taxon>Bacilli</taxon>
        <taxon>Bacillales</taxon>
        <taxon>Paenibacillaceae</taxon>
        <taxon>Paenibacillus</taxon>
    </lineage>
</organism>
<gene>
    <name evidence="2" type="ORF">FE782_24465</name>
</gene>
<dbReference type="AlphaFoldDB" id="A0A5R9G3H5"/>
<proteinExistence type="predicted"/>
<evidence type="ECO:0000313" key="3">
    <source>
        <dbReference type="Proteomes" id="UP000309676"/>
    </source>
</evidence>
<evidence type="ECO:0000259" key="1">
    <source>
        <dbReference type="Pfam" id="PF18681"/>
    </source>
</evidence>
<dbReference type="InterPro" id="IPR028990">
    <property type="entry name" value="GK1464-like"/>
</dbReference>
<dbReference type="EMBL" id="VCIW01000020">
    <property type="protein sequence ID" value="TLS49549.1"/>
    <property type="molecule type" value="Genomic_DNA"/>
</dbReference>
<sequence>MTTTHNASTPLQAIEDELERSAARIMADFAVDSCVAFVGKEKEDRLHAGYSVRRGNDFILIRRLHAATAAGGYRPVEDRWTLEIDNRVAGEGYPDVEAALDAAGIFTRK</sequence>
<protein>
    <recommendedName>
        <fullName evidence="1">GK1464-like domain-containing protein</fullName>
    </recommendedName>
</protein>
<name>A0A5R9G3H5_9BACL</name>
<dbReference type="SUPFAM" id="SSF143579">
    <property type="entry name" value="GK1464-like"/>
    <property type="match status" value="1"/>
</dbReference>
<feature type="domain" description="GK1464-like" evidence="1">
    <location>
        <begin position="12"/>
        <end position="101"/>
    </location>
</feature>
<dbReference type="Proteomes" id="UP000309676">
    <property type="component" value="Unassembled WGS sequence"/>
</dbReference>
<dbReference type="InterPro" id="IPR040915">
    <property type="entry name" value="GK1464-like_dom"/>
</dbReference>
<evidence type="ECO:0000313" key="2">
    <source>
        <dbReference type="EMBL" id="TLS49549.1"/>
    </source>
</evidence>
<dbReference type="Pfam" id="PF18681">
    <property type="entry name" value="DUF5634"/>
    <property type="match status" value="1"/>
</dbReference>